<name>A0A418YX43_9SPHN</name>
<gene>
    <name evidence="3" type="ORF">D0Z70_02825</name>
</gene>
<dbReference type="AlphaFoldDB" id="A0A418YX43"/>
<dbReference type="EMBL" id="QVRA01000002">
    <property type="protein sequence ID" value="RJG57167.1"/>
    <property type="molecule type" value="Genomic_DNA"/>
</dbReference>
<proteinExistence type="inferred from homology"/>
<dbReference type="Proteomes" id="UP000283469">
    <property type="component" value="Unassembled WGS sequence"/>
</dbReference>
<evidence type="ECO:0000313" key="3">
    <source>
        <dbReference type="EMBL" id="RJG57167.1"/>
    </source>
</evidence>
<protein>
    <submittedName>
        <fullName evidence="3">SDR family oxidoreductase</fullName>
    </submittedName>
</protein>
<reference evidence="3 4" key="1">
    <citation type="submission" date="2018-08" db="EMBL/GenBank/DDBJ databases">
        <title>Sphingobium sp. EO9.</title>
        <authorList>
            <person name="Park Y."/>
            <person name="Kim K.H."/>
            <person name="Jeon C.O."/>
        </authorList>
    </citation>
    <scope>NUCLEOTIDE SEQUENCE [LARGE SCALE GENOMIC DNA]</scope>
    <source>
        <strain evidence="3 4">EO9</strain>
    </source>
</reference>
<evidence type="ECO:0000256" key="1">
    <source>
        <dbReference type="ARBA" id="ARBA00006484"/>
    </source>
</evidence>
<dbReference type="Pfam" id="PF13561">
    <property type="entry name" value="adh_short_C2"/>
    <property type="match status" value="1"/>
</dbReference>
<evidence type="ECO:0000313" key="4">
    <source>
        <dbReference type="Proteomes" id="UP000283469"/>
    </source>
</evidence>
<dbReference type="Gene3D" id="3.40.50.720">
    <property type="entry name" value="NAD(P)-binding Rossmann-like Domain"/>
    <property type="match status" value="1"/>
</dbReference>
<dbReference type="InterPro" id="IPR002347">
    <property type="entry name" value="SDR_fam"/>
</dbReference>
<keyword evidence="4" id="KW-1185">Reference proteome</keyword>
<dbReference type="SUPFAM" id="SSF51735">
    <property type="entry name" value="NAD(P)-binding Rossmann-fold domains"/>
    <property type="match status" value="1"/>
</dbReference>
<dbReference type="GO" id="GO:0016491">
    <property type="term" value="F:oxidoreductase activity"/>
    <property type="evidence" value="ECO:0007669"/>
    <property type="project" value="UniProtKB-KW"/>
</dbReference>
<comment type="caution">
    <text evidence="3">The sequence shown here is derived from an EMBL/GenBank/DDBJ whole genome shotgun (WGS) entry which is preliminary data.</text>
</comment>
<accession>A0A418YX43</accession>
<dbReference type="InterPro" id="IPR036291">
    <property type="entry name" value="NAD(P)-bd_dom_sf"/>
</dbReference>
<dbReference type="PRINTS" id="PR00081">
    <property type="entry name" value="GDHRDH"/>
</dbReference>
<organism evidence="3 4">
    <name type="scientific">Sphingobium terrigena</name>
    <dbReference type="NCBI Taxonomy" id="2304063"/>
    <lineage>
        <taxon>Bacteria</taxon>
        <taxon>Pseudomonadati</taxon>
        <taxon>Pseudomonadota</taxon>
        <taxon>Alphaproteobacteria</taxon>
        <taxon>Sphingomonadales</taxon>
        <taxon>Sphingomonadaceae</taxon>
        <taxon>Sphingobium</taxon>
    </lineage>
</organism>
<comment type="similarity">
    <text evidence="1">Belongs to the short-chain dehydrogenases/reductases (SDR) family.</text>
</comment>
<sequence length="253" mass="26271">MDIGLKGRKAILAGANASIGRAVAKVLAAEGCDVALCGRTQDKVDMVVAEVQALGVRGIGASVDVTDAEAFPNWVASAAEQLGGCDIFISFVSVNPGVDTPEAWTTVLNGDILPLVRGIHAALPALEQSDAGSIVTISSTGALEEFMGPQPYNAMKAAVINYSAALAQKHAPQGLRVNCVSPGPVYTDDGPWAYIKEHMADFHDGILKQIPFGRMGTGEELAKAIAFIASPACRYMTGANVLIDGGITKGVQY</sequence>
<dbReference type="PANTHER" id="PTHR43943">
    <property type="entry name" value="DEHYDROGENASE/REDUCTASE (SDR FAMILY) MEMBER 4"/>
    <property type="match status" value="1"/>
</dbReference>
<dbReference type="OrthoDB" id="9793325at2"/>
<keyword evidence="2" id="KW-0560">Oxidoreductase</keyword>
<dbReference type="PANTHER" id="PTHR43943:SF17">
    <property type="entry name" value="3-PHENYLPROPIONATE-DIHYDRODIOL_CINNAMIC ACID-DIHYDRODIOL DEHYDROGENASE"/>
    <property type="match status" value="1"/>
</dbReference>
<evidence type="ECO:0000256" key="2">
    <source>
        <dbReference type="ARBA" id="ARBA00023002"/>
    </source>
</evidence>